<evidence type="ECO:0000313" key="3">
    <source>
        <dbReference type="Proteomes" id="UP001157006"/>
    </source>
</evidence>
<dbReference type="GO" id="GO:0004523">
    <property type="term" value="F:RNA-DNA hybrid ribonuclease activity"/>
    <property type="evidence" value="ECO:0007669"/>
    <property type="project" value="InterPro"/>
</dbReference>
<reference evidence="2 3" key="1">
    <citation type="submission" date="2023-01" db="EMBL/GenBank/DDBJ databases">
        <authorList>
            <person name="Kreplak J."/>
        </authorList>
    </citation>
    <scope>NUCLEOTIDE SEQUENCE [LARGE SCALE GENOMIC DNA]</scope>
</reference>
<dbReference type="AlphaFoldDB" id="A0AAV1B0C4"/>
<evidence type="ECO:0000313" key="2">
    <source>
        <dbReference type="EMBL" id="CAI8616016.1"/>
    </source>
</evidence>
<dbReference type="Proteomes" id="UP001157006">
    <property type="component" value="Chromosome 6"/>
</dbReference>
<organism evidence="2 3">
    <name type="scientific">Vicia faba</name>
    <name type="common">Broad bean</name>
    <name type="synonym">Faba vulgaris</name>
    <dbReference type="NCBI Taxonomy" id="3906"/>
    <lineage>
        <taxon>Eukaryota</taxon>
        <taxon>Viridiplantae</taxon>
        <taxon>Streptophyta</taxon>
        <taxon>Embryophyta</taxon>
        <taxon>Tracheophyta</taxon>
        <taxon>Spermatophyta</taxon>
        <taxon>Magnoliopsida</taxon>
        <taxon>eudicotyledons</taxon>
        <taxon>Gunneridae</taxon>
        <taxon>Pentapetalae</taxon>
        <taxon>rosids</taxon>
        <taxon>fabids</taxon>
        <taxon>Fabales</taxon>
        <taxon>Fabaceae</taxon>
        <taxon>Papilionoideae</taxon>
        <taxon>50 kb inversion clade</taxon>
        <taxon>NPAAA clade</taxon>
        <taxon>Hologalegina</taxon>
        <taxon>IRL clade</taxon>
        <taxon>Fabeae</taxon>
        <taxon>Vicia</taxon>
    </lineage>
</organism>
<sequence>MPERCDQFCKQIGHPSGGSCLEGKGFAWDPRILPVIEAEALALKDAILRAMSSHLEFVTFESDSQRFIKAIHYNRNGDSEFSLIIEPISSLFVNFLSFEVNIVKCQANMIAHSIASATNSWARRS</sequence>
<protein>
    <recommendedName>
        <fullName evidence="1">RNase H type-1 domain-containing protein</fullName>
    </recommendedName>
</protein>
<accession>A0AAV1B0C4</accession>
<keyword evidence="3" id="KW-1185">Reference proteome</keyword>
<proteinExistence type="predicted"/>
<evidence type="ECO:0000259" key="1">
    <source>
        <dbReference type="Pfam" id="PF13456"/>
    </source>
</evidence>
<gene>
    <name evidence="2" type="ORF">VFH_VI009160</name>
</gene>
<dbReference type="EMBL" id="OX451741">
    <property type="protein sequence ID" value="CAI8616016.1"/>
    <property type="molecule type" value="Genomic_DNA"/>
</dbReference>
<dbReference type="InterPro" id="IPR052929">
    <property type="entry name" value="RNase_H-like_EbsB-rel"/>
</dbReference>
<dbReference type="GO" id="GO:0003676">
    <property type="term" value="F:nucleic acid binding"/>
    <property type="evidence" value="ECO:0007669"/>
    <property type="project" value="InterPro"/>
</dbReference>
<dbReference type="InterPro" id="IPR002156">
    <property type="entry name" value="RNaseH_domain"/>
</dbReference>
<dbReference type="Pfam" id="PF13456">
    <property type="entry name" value="RVT_3"/>
    <property type="match status" value="1"/>
</dbReference>
<dbReference type="PANTHER" id="PTHR47074">
    <property type="entry name" value="BNAC02G40300D PROTEIN"/>
    <property type="match status" value="1"/>
</dbReference>
<name>A0AAV1B0C4_VICFA</name>
<feature type="domain" description="RNase H type-1" evidence="1">
    <location>
        <begin position="35"/>
        <end position="116"/>
    </location>
</feature>
<dbReference type="PANTHER" id="PTHR47074:SF79">
    <property type="entry name" value="PUTATIVE-RELATED"/>
    <property type="match status" value="1"/>
</dbReference>